<evidence type="ECO:0000313" key="3">
    <source>
        <dbReference type="Proteomes" id="UP000451471"/>
    </source>
</evidence>
<evidence type="ECO:0000313" key="2">
    <source>
        <dbReference type="EMBL" id="MWG36197.1"/>
    </source>
</evidence>
<gene>
    <name evidence="2" type="ORF">GQS65_17185</name>
</gene>
<dbReference type="Proteomes" id="UP000451471">
    <property type="component" value="Unassembled WGS sequence"/>
</dbReference>
<reference evidence="2 3" key="1">
    <citation type="submission" date="2019-12" db="EMBL/GenBank/DDBJ databases">
        <title>Halocatena pleomorpha gen. nov. sp. nov., an extremely halophilic archaeon of family Halobacteriaceae isolated from saltpan soil.</title>
        <authorList>
            <person name="Pal Y."/>
            <person name="Verma A."/>
            <person name="Krishnamurthi S."/>
            <person name="Kumar P."/>
        </authorList>
    </citation>
    <scope>NUCLEOTIDE SEQUENCE [LARGE SCALE GENOMIC DNA]</scope>
    <source>
        <strain evidence="2 3">JCM 16495</strain>
    </source>
</reference>
<organism evidence="2 3">
    <name type="scientific">Halomarina oriensis</name>
    <dbReference type="NCBI Taxonomy" id="671145"/>
    <lineage>
        <taxon>Archaea</taxon>
        <taxon>Methanobacteriati</taxon>
        <taxon>Methanobacteriota</taxon>
        <taxon>Stenosarchaea group</taxon>
        <taxon>Halobacteria</taxon>
        <taxon>Halobacteriales</taxon>
        <taxon>Natronomonadaceae</taxon>
        <taxon>Halomarina</taxon>
    </lineage>
</organism>
<name>A0A6B0GSA8_9EURY</name>
<comment type="caution">
    <text evidence="2">The sequence shown here is derived from an EMBL/GenBank/DDBJ whole genome shotgun (WGS) entry which is preliminary data.</text>
</comment>
<sequence length="151" mass="16828">MSAQTSLDTFGATDRNPTGQVEWSERSVCSEAATWLQMHADIALALPRPGLQWEARELDGVGSSIGPALGRLRRLGIIERCHTTTKNDVRRTVWSTSGGAYAWIQNHVEIGDRLPCGHRGLRNIPAGDYTCTNDDCEREFSRWVAHEVFCE</sequence>
<evidence type="ECO:0000256" key="1">
    <source>
        <dbReference type="SAM" id="MobiDB-lite"/>
    </source>
</evidence>
<keyword evidence="3" id="KW-1185">Reference proteome</keyword>
<dbReference type="RefSeq" id="WP_158205859.1">
    <property type="nucleotide sequence ID" value="NZ_WSZK01000031.1"/>
</dbReference>
<dbReference type="AlphaFoldDB" id="A0A6B0GSA8"/>
<proteinExistence type="predicted"/>
<dbReference type="OrthoDB" id="377483at2157"/>
<feature type="region of interest" description="Disordered" evidence="1">
    <location>
        <begin position="1"/>
        <end position="22"/>
    </location>
</feature>
<protein>
    <submittedName>
        <fullName evidence="2">Uncharacterized protein</fullName>
    </submittedName>
</protein>
<dbReference type="EMBL" id="WSZK01000031">
    <property type="protein sequence ID" value="MWG36197.1"/>
    <property type="molecule type" value="Genomic_DNA"/>
</dbReference>
<accession>A0A6B0GSA8</accession>